<dbReference type="InterPro" id="IPR001182">
    <property type="entry name" value="FtsW/RodA"/>
</dbReference>
<dbReference type="RefSeq" id="WP_113920958.1">
    <property type="nucleotide sequence ID" value="NZ_QNRX01000011.1"/>
</dbReference>
<feature type="transmembrane region" description="Helical" evidence="6">
    <location>
        <begin position="79"/>
        <end position="99"/>
    </location>
</feature>
<dbReference type="PANTHER" id="PTHR30474">
    <property type="entry name" value="CELL CYCLE PROTEIN"/>
    <property type="match status" value="1"/>
</dbReference>
<feature type="transmembrane region" description="Helical" evidence="6">
    <location>
        <begin position="409"/>
        <end position="428"/>
    </location>
</feature>
<dbReference type="GO" id="GO:0032153">
    <property type="term" value="C:cell division site"/>
    <property type="evidence" value="ECO:0007669"/>
    <property type="project" value="TreeGrafter"/>
</dbReference>
<feature type="transmembrane region" description="Helical" evidence="6">
    <location>
        <begin position="332"/>
        <end position="354"/>
    </location>
</feature>
<feature type="transmembrane region" description="Helical" evidence="6">
    <location>
        <begin position="221"/>
        <end position="242"/>
    </location>
</feature>
<comment type="caution">
    <text evidence="7">The sequence shown here is derived from an EMBL/GenBank/DDBJ whole genome shotgun (WGS) entry which is preliminary data.</text>
</comment>
<accession>A0A366I567</accession>
<keyword evidence="5 6" id="KW-0472">Membrane</keyword>
<dbReference type="Pfam" id="PF01098">
    <property type="entry name" value="FTSW_RODA_SPOVE"/>
    <property type="match status" value="1"/>
</dbReference>
<proteinExistence type="predicted"/>
<feature type="transmembrane region" description="Helical" evidence="6">
    <location>
        <begin position="119"/>
        <end position="136"/>
    </location>
</feature>
<evidence type="ECO:0000256" key="5">
    <source>
        <dbReference type="ARBA" id="ARBA00023136"/>
    </source>
</evidence>
<keyword evidence="2 6" id="KW-0812">Transmembrane</keyword>
<feature type="transmembrane region" description="Helical" evidence="6">
    <location>
        <begin position="249"/>
        <end position="269"/>
    </location>
</feature>
<protein>
    <submittedName>
        <fullName evidence="7">Cell division protein FtsW (Lipid II flippase)</fullName>
    </submittedName>
</protein>
<dbReference type="GO" id="GO:0051301">
    <property type="term" value="P:cell division"/>
    <property type="evidence" value="ECO:0007669"/>
    <property type="project" value="UniProtKB-KW"/>
</dbReference>
<dbReference type="OrthoDB" id="9802195at2"/>
<evidence type="ECO:0000256" key="4">
    <source>
        <dbReference type="ARBA" id="ARBA00022989"/>
    </source>
</evidence>
<keyword evidence="3" id="KW-0133">Cell shape</keyword>
<evidence type="ECO:0000256" key="3">
    <source>
        <dbReference type="ARBA" id="ARBA00022960"/>
    </source>
</evidence>
<feature type="transmembrane region" description="Helical" evidence="6">
    <location>
        <begin position="366"/>
        <end position="389"/>
    </location>
</feature>
<dbReference type="NCBIfam" id="NF038403">
    <property type="entry name" value="perm_prefix_1"/>
    <property type="match status" value="1"/>
</dbReference>
<keyword evidence="7" id="KW-0132">Cell division</keyword>
<organism evidence="7 8">
    <name type="scientific">Alkalibaculum bacchi</name>
    <dbReference type="NCBI Taxonomy" id="645887"/>
    <lineage>
        <taxon>Bacteria</taxon>
        <taxon>Bacillati</taxon>
        <taxon>Bacillota</taxon>
        <taxon>Clostridia</taxon>
        <taxon>Eubacteriales</taxon>
        <taxon>Eubacteriaceae</taxon>
        <taxon>Alkalibaculum</taxon>
    </lineage>
</organism>
<sequence length="464" mass="52126">MHTDKISSFLKLVGEQIRWEKAQPIVVEEIQNHIEDLKNALMDDGLDEDKAIDQAIKEMGDPVVIGEQLNRVHKPKPDWAMLILICGILLLGLAIQYYCYYTRSSISDSMSALSIFQKHILSIVVGMILLIVAYFIDFTIVGKYPKTIFIILYIVCIYYILNGNLINGQVQDTIYPLLLFPTAFAGFVYSMRNKGYIGIIICGIGFLLPASIALLSPNMTMLFFLCISCLIILTSSVTKGWFEVSKLSGLLIIYVPTAFTFIAMLYGIVSSGWRRESISVFLSNDNIVTGANWLTTQIQLHLSHAKLIGIGSPIDAVGQTLPAIHTHHLLTYIIYNFRWIAFAGIILLFSTLIIRGIILSRRQKSILGYLISLSVITTFTMQCIIYISVNLGFAFFSPLSLPLISFGRKYLVVNLFLLGLLLSVFRTGDYMRDSKTKIASNQLLPFIQYKEGTIHINLKSKTIK</sequence>
<reference evidence="7 8" key="1">
    <citation type="submission" date="2018-06" db="EMBL/GenBank/DDBJ databases">
        <title>Genomic Encyclopedia of Type Strains, Phase IV (KMG-IV): sequencing the most valuable type-strain genomes for metagenomic binning, comparative biology and taxonomic classification.</title>
        <authorList>
            <person name="Goeker M."/>
        </authorList>
    </citation>
    <scope>NUCLEOTIDE SEQUENCE [LARGE SCALE GENOMIC DNA]</scope>
    <source>
        <strain evidence="7 8">DSM 22112</strain>
    </source>
</reference>
<keyword evidence="8" id="KW-1185">Reference proteome</keyword>
<evidence type="ECO:0000256" key="6">
    <source>
        <dbReference type="SAM" id="Phobius"/>
    </source>
</evidence>
<dbReference type="Proteomes" id="UP000253490">
    <property type="component" value="Unassembled WGS sequence"/>
</dbReference>
<dbReference type="AlphaFoldDB" id="A0A366I567"/>
<gene>
    <name evidence="7" type="ORF">DES36_11171</name>
</gene>
<evidence type="ECO:0000313" key="7">
    <source>
        <dbReference type="EMBL" id="RBP62638.1"/>
    </source>
</evidence>
<dbReference type="GO" id="GO:0015648">
    <property type="term" value="F:lipid-linked peptidoglycan transporter activity"/>
    <property type="evidence" value="ECO:0007669"/>
    <property type="project" value="TreeGrafter"/>
</dbReference>
<keyword evidence="4 6" id="KW-1133">Transmembrane helix</keyword>
<evidence type="ECO:0000256" key="2">
    <source>
        <dbReference type="ARBA" id="ARBA00022692"/>
    </source>
</evidence>
<dbReference type="GO" id="GO:0005886">
    <property type="term" value="C:plasma membrane"/>
    <property type="evidence" value="ECO:0007669"/>
    <property type="project" value="TreeGrafter"/>
</dbReference>
<feature type="transmembrane region" description="Helical" evidence="6">
    <location>
        <begin position="196"/>
        <end position="215"/>
    </location>
</feature>
<dbReference type="GO" id="GO:0008360">
    <property type="term" value="P:regulation of cell shape"/>
    <property type="evidence" value="ECO:0007669"/>
    <property type="project" value="UniProtKB-KW"/>
</dbReference>
<feature type="transmembrane region" description="Helical" evidence="6">
    <location>
        <begin position="148"/>
        <end position="167"/>
    </location>
</feature>
<dbReference type="InterPro" id="IPR047928">
    <property type="entry name" value="Perm_prefix_1"/>
</dbReference>
<keyword evidence="7" id="KW-0131">Cell cycle</keyword>
<evidence type="ECO:0000313" key="8">
    <source>
        <dbReference type="Proteomes" id="UP000253490"/>
    </source>
</evidence>
<name>A0A366I567_9FIRM</name>
<dbReference type="EMBL" id="QNRX01000011">
    <property type="protein sequence ID" value="RBP62638.1"/>
    <property type="molecule type" value="Genomic_DNA"/>
</dbReference>
<evidence type="ECO:0000256" key="1">
    <source>
        <dbReference type="ARBA" id="ARBA00004141"/>
    </source>
</evidence>
<comment type="subcellular location">
    <subcellularLocation>
        <location evidence="1">Membrane</location>
        <topology evidence="1">Multi-pass membrane protein</topology>
    </subcellularLocation>
</comment>